<organism evidence="1">
    <name type="scientific">viral metagenome</name>
    <dbReference type="NCBI Taxonomy" id="1070528"/>
    <lineage>
        <taxon>unclassified sequences</taxon>
        <taxon>metagenomes</taxon>
        <taxon>organismal metagenomes</taxon>
    </lineage>
</organism>
<sequence>MSKLKASARAFSPISPLSKSIIPDVGYFNAIGNVINRSLTWRQFKQIPKGYGGRVGVLLYYNEDGVRHYILNISNRKLYSDFGGGVKAKSTPYEGLVSELVQEVPQWSDELLRKMGDMGDKENRMIIYNNENIETEEKGRKLRMETMIILPVDKSILSTFRETKEVKELVVMNEDEFYALLFNTVMVDDVYGDVVQHLNNGLVMIRNAIASGWVI</sequence>
<proteinExistence type="predicted"/>
<evidence type="ECO:0000313" key="1">
    <source>
        <dbReference type="EMBL" id="QHU15939.1"/>
    </source>
</evidence>
<dbReference type="EMBL" id="MN740870">
    <property type="protein sequence ID" value="QHU15939.1"/>
    <property type="molecule type" value="Genomic_DNA"/>
</dbReference>
<name>A0A6C0KE62_9ZZZZ</name>
<accession>A0A6C0KE62</accession>
<dbReference type="AlphaFoldDB" id="A0A6C0KE62"/>
<reference evidence="1" key="1">
    <citation type="journal article" date="2020" name="Nature">
        <title>Giant virus diversity and host interactions through global metagenomics.</title>
        <authorList>
            <person name="Schulz F."/>
            <person name="Roux S."/>
            <person name="Paez-Espino D."/>
            <person name="Jungbluth S."/>
            <person name="Walsh D.A."/>
            <person name="Denef V.J."/>
            <person name="McMahon K.D."/>
            <person name="Konstantinidis K.T."/>
            <person name="Eloe-Fadrosh E.A."/>
            <person name="Kyrpides N.C."/>
            <person name="Woyke T."/>
        </authorList>
    </citation>
    <scope>NUCLEOTIDE SEQUENCE</scope>
    <source>
        <strain evidence="1">GVMAG-S-3300010158-109</strain>
    </source>
</reference>
<protein>
    <submittedName>
        <fullName evidence="1">Uncharacterized protein</fullName>
    </submittedName>
</protein>